<dbReference type="PANTHER" id="PTHR43679">
    <property type="entry name" value="OCTANOYLTRANSFERASE LIPM-RELATED"/>
    <property type="match status" value="1"/>
</dbReference>
<dbReference type="Proteomes" id="UP000316624">
    <property type="component" value="Unassembled WGS sequence"/>
</dbReference>
<name>A0A562KEN7_SPHWJ</name>
<accession>A0A562KEN7</accession>
<dbReference type="EMBL" id="VLKK01000006">
    <property type="protein sequence ID" value="TWH93794.1"/>
    <property type="molecule type" value="Genomic_DNA"/>
</dbReference>
<evidence type="ECO:0000313" key="2">
    <source>
        <dbReference type="EMBL" id="TWH93794.1"/>
    </source>
</evidence>
<dbReference type="InterPro" id="IPR050664">
    <property type="entry name" value="Octanoyltrans_LipM/LipL"/>
</dbReference>
<proteinExistence type="predicted"/>
<gene>
    <name evidence="2" type="ORF">IQ35_02004</name>
</gene>
<dbReference type="InterPro" id="IPR004143">
    <property type="entry name" value="BPL_LPL_catalytic"/>
</dbReference>
<comment type="caution">
    <text evidence="2">The sequence shown here is derived from an EMBL/GenBank/DDBJ whole genome shotgun (WGS) entry which is preliminary data.</text>
</comment>
<sequence length="261" mass="28606">MRYREGNPPLPLSARTGGCDFSSPLGRRLVRALQDAAPGPLLVDTGFPGRQQAVDRDLNLPDRGPLLFRLWSNQSSIIASCKQARSPRFAAARAQSAAAGWPVVARRSGGTAVVHRPGIWNFSLIRFAAPAEDVAIERDYAMLLSVLRQAMARIGILCDQGDVPGAHCDGKYNLRWQGRKLAGTAACITRRDGRPLRIFHAALAVDGSVREDLAAIERFERALGEYRDYARDAHVTVRQILDENHIGGRPHDARRPTAMAV</sequence>
<organism evidence="2 3">
    <name type="scientific">Sphingobium wenxiniae (strain DSM 21828 / CGMCC 1.7748 / JZ-1)</name>
    <dbReference type="NCBI Taxonomy" id="595605"/>
    <lineage>
        <taxon>Bacteria</taxon>
        <taxon>Pseudomonadati</taxon>
        <taxon>Pseudomonadota</taxon>
        <taxon>Alphaproteobacteria</taxon>
        <taxon>Sphingomonadales</taxon>
        <taxon>Sphingomonadaceae</taxon>
        <taxon>Sphingobium</taxon>
    </lineage>
</organism>
<dbReference type="RefSeq" id="WP_145073090.1">
    <property type="nucleotide sequence ID" value="NZ_JACIIY010000004.1"/>
</dbReference>
<dbReference type="SUPFAM" id="SSF55681">
    <property type="entry name" value="Class II aaRS and biotin synthetases"/>
    <property type="match status" value="1"/>
</dbReference>
<feature type="domain" description="BPL/LPL catalytic" evidence="1">
    <location>
        <begin position="62"/>
        <end position="248"/>
    </location>
</feature>
<dbReference type="Gene3D" id="3.30.930.10">
    <property type="entry name" value="Bira Bifunctional Protein, Domain 2"/>
    <property type="match status" value="1"/>
</dbReference>
<dbReference type="PANTHER" id="PTHR43679:SF2">
    <property type="entry name" value="OCTANOYL-[GCVH]:PROTEIN N-OCTANOYLTRANSFERASE"/>
    <property type="match status" value="1"/>
</dbReference>
<evidence type="ECO:0000259" key="1">
    <source>
        <dbReference type="PROSITE" id="PS51733"/>
    </source>
</evidence>
<evidence type="ECO:0000313" key="3">
    <source>
        <dbReference type="Proteomes" id="UP000316624"/>
    </source>
</evidence>
<dbReference type="InterPro" id="IPR045864">
    <property type="entry name" value="aa-tRNA-synth_II/BPL/LPL"/>
</dbReference>
<dbReference type="AlphaFoldDB" id="A0A562KEN7"/>
<keyword evidence="3" id="KW-1185">Reference proteome</keyword>
<reference evidence="2 3" key="1">
    <citation type="journal article" date="2015" name="Stand. Genomic Sci.">
        <title>Genomic Encyclopedia of Bacterial and Archaeal Type Strains, Phase III: the genomes of soil and plant-associated and newly described type strains.</title>
        <authorList>
            <person name="Whitman W.B."/>
            <person name="Woyke T."/>
            <person name="Klenk H.P."/>
            <person name="Zhou Y."/>
            <person name="Lilburn T.G."/>
            <person name="Beck B.J."/>
            <person name="De Vos P."/>
            <person name="Vandamme P."/>
            <person name="Eisen J.A."/>
            <person name="Garrity G."/>
            <person name="Hugenholtz P."/>
            <person name="Kyrpides N.C."/>
        </authorList>
    </citation>
    <scope>NUCLEOTIDE SEQUENCE [LARGE SCALE GENOMIC DNA]</scope>
    <source>
        <strain evidence="2 3">CGMCC 1.7748</strain>
    </source>
</reference>
<dbReference type="Pfam" id="PF21948">
    <property type="entry name" value="LplA-B_cat"/>
    <property type="match status" value="1"/>
</dbReference>
<dbReference type="PROSITE" id="PS51733">
    <property type="entry name" value="BPL_LPL_CATALYTIC"/>
    <property type="match status" value="1"/>
</dbReference>
<protein>
    <recommendedName>
        <fullName evidence="1">BPL/LPL catalytic domain-containing protein</fullName>
    </recommendedName>
</protein>